<dbReference type="InterPro" id="IPR029063">
    <property type="entry name" value="SAM-dependent_MTases_sf"/>
</dbReference>
<dbReference type="EMBL" id="CP133217">
    <property type="protein sequence ID" value="WML88516.1"/>
    <property type="molecule type" value="Genomic_DNA"/>
</dbReference>
<accession>A0AA51MUB5</accession>
<reference evidence="4 5" key="1">
    <citation type="submission" date="2023-08" db="EMBL/GenBank/DDBJ databases">
        <title>New molecular markers tilS and rpoB for phylogenetic and monitoring studies of the genus Thiothrix biodiversity.</title>
        <authorList>
            <person name="Ravin N.V."/>
            <person name="Smolyakov D."/>
            <person name="Markov N.D."/>
            <person name="Beletsky A.V."/>
            <person name="Mardanov A.V."/>
            <person name="Rudenko T.S."/>
            <person name="Grabovich M.Y."/>
        </authorList>
    </citation>
    <scope>NUCLEOTIDE SEQUENCE</scope>
    <source>
        <strain evidence="4">DNT52</strain>
        <strain evidence="3 5">H33</strain>
    </source>
</reference>
<dbReference type="Gene3D" id="3.40.50.12710">
    <property type="match status" value="1"/>
</dbReference>
<dbReference type="Pfam" id="PF02636">
    <property type="entry name" value="Methyltransf_28"/>
    <property type="match status" value="1"/>
</dbReference>
<dbReference type="PANTHER" id="PTHR12049">
    <property type="entry name" value="PROTEIN ARGININE METHYLTRANSFERASE NDUFAF7, MITOCHONDRIAL"/>
    <property type="match status" value="1"/>
</dbReference>
<evidence type="ECO:0000256" key="1">
    <source>
        <dbReference type="ARBA" id="ARBA00022603"/>
    </source>
</evidence>
<dbReference type="EMBL" id="JAVFKN010000020">
    <property type="protein sequence ID" value="MDQ5769723.1"/>
    <property type="molecule type" value="Genomic_DNA"/>
</dbReference>
<dbReference type="AlphaFoldDB" id="A0AA51MUB5"/>
<evidence type="ECO:0000313" key="5">
    <source>
        <dbReference type="Proteomes" id="UP001223336"/>
    </source>
</evidence>
<dbReference type="Proteomes" id="UP001223336">
    <property type="component" value="Unassembled WGS sequence"/>
</dbReference>
<evidence type="ECO:0000313" key="3">
    <source>
        <dbReference type="EMBL" id="MDQ5769723.1"/>
    </source>
</evidence>
<dbReference type="InterPro" id="IPR003788">
    <property type="entry name" value="NDUFAF7"/>
</dbReference>
<dbReference type="Proteomes" id="UP001229862">
    <property type="component" value="Chromosome"/>
</dbReference>
<keyword evidence="5" id="KW-1185">Reference proteome</keyword>
<dbReference type="GO" id="GO:0032259">
    <property type="term" value="P:methylation"/>
    <property type="evidence" value="ECO:0007669"/>
    <property type="project" value="UniProtKB-KW"/>
</dbReference>
<evidence type="ECO:0000256" key="2">
    <source>
        <dbReference type="ARBA" id="ARBA00022679"/>
    </source>
</evidence>
<organism evidence="4">
    <name type="scientific">Thiothrix subterranea</name>
    <dbReference type="NCBI Taxonomy" id="2735563"/>
    <lineage>
        <taxon>Bacteria</taxon>
        <taxon>Pseudomonadati</taxon>
        <taxon>Pseudomonadota</taxon>
        <taxon>Gammaproteobacteria</taxon>
        <taxon>Thiotrichales</taxon>
        <taxon>Thiotrichaceae</taxon>
        <taxon>Thiothrix</taxon>
    </lineage>
</organism>
<dbReference type="SUPFAM" id="SSF53335">
    <property type="entry name" value="S-adenosyl-L-methionine-dependent methyltransferases"/>
    <property type="match status" value="1"/>
</dbReference>
<dbReference type="GO" id="GO:0035243">
    <property type="term" value="F:protein-arginine omega-N symmetric methyltransferase activity"/>
    <property type="evidence" value="ECO:0007669"/>
    <property type="project" value="TreeGrafter"/>
</dbReference>
<dbReference type="PANTHER" id="PTHR12049:SF7">
    <property type="entry name" value="PROTEIN ARGININE METHYLTRANSFERASE NDUFAF7, MITOCHONDRIAL"/>
    <property type="match status" value="1"/>
</dbReference>
<dbReference type="InterPro" id="IPR038375">
    <property type="entry name" value="NDUFAF7_sf"/>
</dbReference>
<dbReference type="RefSeq" id="WP_308135552.1">
    <property type="nucleotide sequence ID" value="NZ_CP133217.1"/>
</dbReference>
<protein>
    <submittedName>
        <fullName evidence="4">SAM-dependent methyltransferase</fullName>
        <ecNumber evidence="4">2.1.1.-</ecNumber>
    </submittedName>
</protein>
<sequence>MRFTDTLPTPSAEALAHSEQLAQRIRAAIERNAGSISFHDFMQMALYEPGLGYYVAGLRKIGQAGDFITAPEISPLFSQCLANQCAQVLTELGGGDMLELGAGSGIMAADMLAHLENIGCLPDHYLILDLSPELRDRQRQTLQQHVPHLLARVVWLDRLPATPLRGVIVGNEVLDAMPVELFTVTNGVPFPVDVTIADQGFAFTPHPNPSPSRGEGLREKLPSAVQKLLLPSPLEGEGLGVRGSSYTSEFNPALPAWMRSMADTLAAGVLLLIDYGYEHADYYRPERTAGTLLCHYQHRVHANPLIYPGLQDITASVDFTAVANAGLDAGLELAGYTTQAMFLANSGLEAVFMQALEANPAKQYHLAQQVRTLSLPAEMGERFKVMAFSKGFTPTLDGFRLASRQHYL</sequence>
<keyword evidence="2 4" id="KW-0808">Transferase</keyword>
<dbReference type="EC" id="2.1.1.-" evidence="4"/>
<evidence type="ECO:0000313" key="4">
    <source>
        <dbReference type="EMBL" id="WML88516.1"/>
    </source>
</evidence>
<proteinExistence type="predicted"/>
<keyword evidence="1 4" id="KW-0489">Methyltransferase</keyword>
<gene>
    <name evidence="3" type="ORF">RCC75_14365</name>
    <name evidence="4" type="ORF">RCG00_09095</name>
</gene>
<name>A0AA51MUB5_9GAMM</name>